<sequence>MLPDDVFRARLQTTITALRYWAPSIADAARLKESETGDYWKLAVTPEVPSGCPFELVLHADQRYDLHIGGESYDSRPIESFEWFLPMAEAVADGKVVRRHWISRLTGLERSVETLVTLPNGGVWREARGEVHWTPTLDDDGTELRERRFLPYRR</sequence>
<reference evidence="1 2" key="1">
    <citation type="submission" date="2019-11" db="EMBL/GenBank/DDBJ databases">
        <title>Identification of a novel strain.</title>
        <authorList>
            <person name="Xu Q."/>
            <person name="Wang G."/>
        </authorList>
    </citation>
    <scope>NUCLEOTIDE SEQUENCE [LARGE SCALE GENOMIC DNA]</scope>
    <source>
        <strain evidence="2">xq</strain>
    </source>
</reference>
<dbReference type="RefSeq" id="WP_154740095.1">
    <property type="nucleotide sequence ID" value="NZ_WMBQ01000002.1"/>
</dbReference>
<proteinExistence type="predicted"/>
<dbReference type="Proteomes" id="UP000440694">
    <property type="component" value="Unassembled WGS sequence"/>
</dbReference>
<dbReference type="EMBL" id="WMBQ01000002">
    <property type="protein sequence ID" value="MTD95562.1"/>
    <property type="molecule type" value="Genomic_DNA"/>
</dbReference>
<evidence type="ECO:0000313" key="1">
    <source>
        <dbReference type="EMBL" id="MTD95562.1"/>
    </source>
</evidence>
<organism evidence="1 2">
    <name type="scientific">Hyphomicrobium album</name>
    <dbReference type="NCBI Taxonomy" id="2665159"/>
    <lineage>
        <taxon>Bacteria</taxon>
        <taxon>Pseudomonadati</taxon>
        <taxon>Pseudomonadota</taxon>
        <taxon>Alphaproteobacteria</taxon>
        <taxon>Hyphomicrobiales</taxon>
        <taxon>Hyphomicrobiaceae</taxon>
        <taxon>Hyphomicrobium</taxon>
    </lineage>
</organism>
<protein>
    <submittedName>
        <fullName evidence="1">Uncharacterized protein</fullName>
    </submittedName>
</protein>
<gene>
    <name evidence="1" type="ORF">GIW81_14575</name>
</gene>
<name>A0A6I3KP57_9HYPH</name>
<evidence type="ECO:0000313" key="2">
    <source>
        <dbReference type="Proteomes" id="UP000440694"/>
    </source>
</evidence>
<comment type="caution">
    <text evidence="1">The sequence shown here is derived from an EMBL/GenBank/DDBJ whole genome shotgun (WGS) entry which is preliminary data.</text>
</comment>
<keyword evidence="2" id="KW-1185">Reference proteome</keyword>
<accession>A0A6I3KP57</accession>
<dbReference type="AlphaFoldDB" id="A0A6I3KP57"/>